<dbReference type="AlphaFoldDB" id="K7M544"/>
<reference evidence="1" key="3">
    <citation type="submission" date="2018-07" db="EMBL/GenBank/DDBJ databases">
        <title>WGS assembly of Glycine max.</title>
        <authorList>
            <person name="Schmutz J."/>
            <person name="Cannon S."/>
            <person name="Schlueter J."/>
            <person name="Ma J."/>
            <person name="Mitros T."/>
            <person name="Nelson W."/>
            <person name="Hyten D."/>
            <person name="Song Q."/>
            <person name="Thelen J."/>
            <person name="Cheng J."/>
            <person name="Xu D."/>
            <person name="Hellsten U."/>
            <person name="May G."/>
            <person name="Yu Y."/>
            <person name="Sakurai T."/>
            <person name="Umezawa T."/>
            <person name="Bhattacharyya M."/>
            <person name="Sandhu D."/>
            <person name="Valliyodan B."/>
            <person name="Lindquist E."/>
            <person name="Peto M."/>
            <person name="Grant D."/>
            <person name="Shu S."/>
            <person name="Goodstein D."/>
            <person name="Barry K."/>
            <person name="Futrell-Griggs M."/>
            <person name="Abernathy B."/>
            <person name="Du J."/>
            <person name="Tian Z."/>
            <person name="Zhu L."/>
            <person name="Gill N."/>
            <person name="Joshi T."/>
            <person name="Libault M."/>
            <person name="Sethuraman A."/>
            <person name="Zhang X."/>
            <person name="Shinozaki K."/>
            <person name="Nguyen H."/>
            <person name="Wing R."/>
            <person name="Cregan P."/>
            <person name="Specht J."/>
            <person name="Grimwood J."/>
            <person name="Rokhsar D."/>
            <person name="Stacey G."/>
            <person name="Shoemaker R."/>
            <person name="Jackson S."/>
        </authorList>
    </citation>
    <scope>NUCLEOTIDE SEQUENCE</scope>
    <source>
        <tissue evidence="1">Callus</tissue>
    </source>
</reference>
<dbReference type="EnsemblPlants" id="KRH14909">
    <property type="protein sequence ID" value="KRH14909"/>
    <property type="gene ID" value="GLYMA_14G056400"/>
</dbReference>
<accession>K7M544</accession>
<organism evidence="1">
    <name type="scientific">Glycine max</name>
    <name type="common">Soybean</name>
    <name type="synonym">Glycine hispida</name>
    <dbReference type="NCBI Taxonomy" id="3847"/>
    <lineage>
        <taxon>Eukaryota</taxon>
        <taxon>Viridiplantae</taxon>
        <taxon>Streptophyta</taxon>
        <taxon>Embryophyta</taxon>
        <taxon>Tracheophyta</taxon>
        <taxon>Spermatophyta</taxon>
        <taxon>Magnoliopsida</taxon>
        <taxon>eudicotyledons</taxon>
        <taxon>Gunneridae</taxon>
        <taxon>Pentapetalae</taxon>
        <taxon>rosids</taxon>
        <taxon>fabids</taxon>
        <taxon>Fabales</taxon>
        <taxon>Fabaceae</taxon>
        <taxon>Papilionoideae</taxon>
        <taxon>50 kb inversion clade</taxon>
        <taxon>NPAAA clade</taxon>
        <taxon>indigoferoid/millettioid clade</taxon>
        <taxon>Phaseoleae</taxon>
        <taxon>Glycine</taxon>
        <taxon>Glycine subgen. Soja</taxon>
    </lineage>
</organism>
<gene>
    <name evidence="1" type="ORF">GLYMA_14G056400</name>
</gene>
<protein>
    <submittedName>
        <fullName evidence="1 2">Uncharacterized protein</fullName>
    </submittedName>
</protein>
<dbReference type="Proteomes" id="UP000008827">
    <property type="component" value="Chromosome 14"/>
</dbReference>
<dbReference type="HOGENOM" id="CLU_2487847_0_0_1"/>
<evidence type="ECO:0000313" key="2">
    <source>
        <dbReference type="EnsemblPlants" id="KRH14909"/>
    </source>
</evidence>
<dbReference type="Gramene" id="KRH14909">
    <property type="protein sequence ID" value="KRH14909"/>
    <property type="gene ID" value="GLYMA_14G056400"/>
</dbReference>
<sequence>MYGINSNRNILFLFYYIKKDLITILQEQDELIKLIEHGYNNQRFGAKEAAAVLTRSDSTAIRMGKNKKMRRELHILYVTFFISTIAV</sequence>
<dbReference type="EMBL" id="CM000847">
    <property type="protein sequence ID" value="KRH14909.1"/>
    <property type="molecule type" value="Genomic_DNA"/>
</dbReference>
<evidence type="ECO:0000313" key="3">
    <source>
        <dbReference type="Proteomes" id="UP000008827"/>
    </source>
</evidence>
<dbReference type="PaxDb" id="3847-GLYMA14G06110.1"/>
<evidence type="ECO:0000313" key="1">
    <source>
        <dbReference type="EMBL" id="KRH14909.1"/>
    </source>
</evidence>
<proteinExistence type="predicted"/>
<reference evidence="2" key="2">
    <citation type="submission" date="2018-02" db="UniProtKB">
        <authorList>
            <consortium name="EnsemblPlants"/>
        </authorList>
    </citation>
    <scope>IDENTIFICATION</scope>
    <source>
        <strain evidence="2">Williams 82</strain>
    </source>
</reference>
<name>K7M544_SOYBN</name>
<dbReference type="SMR" id="K7M544"/>
<reference evidence="1 2" key="1">
    <citation type="journal article" date="2010" name="Nature">
        <title>Genome sequence of the palaeopolyploid soybean.</title>
        <authorList>
            <person name="Schmutz J."/>
            <person name="Cannon S.B."/>
            <person name="Schlueter J."/>
            <person name="Ma J."/>
            <person name="Mitros T."/>
            <person name="Nelson W."/>
            <person name="Hyten D.L."/>
            <person name="Song Q."/>
            <person name="Thelen J.J."/>
            <person name="Cheng J."/>
            <person name="Xu D."/>
            <person name="Hellsten U."/>
            <person name="May G.D."/>
            <person name="Yu Y."/>
            <person name="Sakurai T."/>
            <person name="Umezawa T."/>
            <person name="Bhattacharyya M.K."/>
            <person name="Sandhu D."/>
            <person name="Valliyodan B."/>
            <person name="Lindquist E."/>
            <person name="Peto M."/>
            <person name="Grant D."/>
            <person name="Shu S."/>
            <person name="Goodstein D."/>
            <person name="Barry K."/>
            <person name="Futrell-Griggs M."/>
            <person name="Abernathy B."/>
            <person name="Du J."/>
            <person name="Tian Z."/>
            <person name="Zhu L."/>
            <person name="Gill N."/>
            <person name="Joshi T."/>
            <person name="Libault M."/>
            <person name="Sethuraman A."/>
            <person name="Zhang X.-C."/>
            <person name="Shinozaki K."/>
            <person name="Nguyen H.T."/>
            <person name="Wing R.A."/>
            <person name="Cregan P."/>
            <person name="Specht J."/>
            <person name="Grimwood J."/>
            <person name="Rokhsar D."/>
            <person name="Stacey G."/>
            <person name="Shoemaker R.C."/>
            <person name="Jackson S.A."/>
        </authorList>
    </citation>
    <scope>NUCLEOTIDE SEQUENCE [LARGE SCALE GENOMIC DNA]</scope>
    <source>
        <strain evidence="2">cv. Williams 82</strain>
        <tissue evidence="1">Callus</tissue>
    </source>
</reference>
<keyword evidence="3" id="KW-1185">Reference proteome</keyword>
<dbReference type="InParanoid" id="K7M544"/>